<evidence type="ECO:0000313" key="2">
    <source>
        <dbReference type="EMBL" id="KAF3502241.1"/>
    </source>
</evidence>
<feature type="region of interest" description="Disordered" evidence="1">
    <location>
        <begin position="73"/>
        <end position="102"/>
    </location>
</feature>
<sequence>MSITEAETRHTIVLTPKSDSPLAPRCHHRLFPSSWSHHAMSERENLAISGQTPYVLLSRIELETCIYDVRRRRTKTEPPSHHRRTDRSHTVVSLEPLEKHMM</sequence>
<evidence type="ECO:0000313" key="3">
    <source>
        <dbReference type="Proteomes" id="UP000712600"/>
    </source>
</evidence>
<comment type="caution">
    <text evidence="2">The sequence shown here is derived from an EMBL/GenBank/DDBJ whole genome shotgun (WGS) entry which is preliminary data.</text>
</comment>
<dbReference type="EMBL" id="QGKX02001621">
    <property type="protein sequence ID" value="KAF3502241.1"/>
    <property type="molecule type" value="Genomic_DNA"/>
</dbReference>
<reference evidence="2" key="1">
    <citation type="submission" date="2019-12" db="EMBL/GenBank/DDBJ databases">
        <title>Genome sequencing and annotation of Brassica cretica.</title>
        <authorList>
            <person name="Studholme D.J."/>
            <person name="Sarris P."/>
        </authorList>
    </citation>
    <scope>NUCLEOTIDE SEQUENCE</scope>
    <source>
        <strain evidence="2">PFS-109/04</strain>
        <tissue evidence="2">Leaf</tissue>
    </source>
</reference>
<gene>
    <name evidence="2" type="ORF">F2Q69_00039799</name>
</gene>
<dbReference type="AlphaFoldDB" id="A0A8S9NJK6"/>
<protein>
    <submittedName>
        <fullName evidence="2">Uncharacterized protein</fullName>
    </submittedName>
</protein>
<dbReference type="Proteomes" id="UP000712600">
    <property type="component" value="Unassembled WGS sequence"/>
</dbReference>
<proteinExistence type="predicted"/>
<evidence type="ECO:0000256" key="1">
    <source>
        <dbReference type="SAM" id="MobiDB-lite"/>
    </source>
</evidence>
<name>A0A8S9NJK6_BRACR</name>
<organism evidence="2 3">
    <name type="scientific">Brassica cretica</name>
    <name type="common">Mustard</name>
    <dbReference type="NCBI Taxonomy" id="69181"/>
    <lineage>
        <taxon>Eukaryota</taxon>
        <taxon>Viridiplantae</taxon>
        <taxon>Streptophyta</taxon>
        <taxon>Embryophyta</taxon>
        <taxon>Tracheophyta</taxon>
        <taxon>Spermatophyta</taxon>
        <taxon>Magnoliopsida</taxon>
        <taxon>eudicotyledons</taxon>
        <taxon>Gunneridae</taxon>
        <taxon>Pentapetalae</taxon>
        <taxon>rosids</taxon>
        <taxon>malvids</taxon>
        <taxon>Brassicales</taxon>
        <taxon>Brassicaceae</taxon>
        <taxon>Brassiceae</taxon>
        <taxon>Brassica</taxon>
    </lineage>
</organism>
<accession>A0A8S9NJK6</accession>